<dbReference type="PANTHER" id="PTHR43790">
    <property type="entry name" value="CARBOHYDRATE TRANSPORT ATP-BINDING PROTEIN MG119-RELATED"/>
    <property type="match status" value="1"/>
</dbReference>
<evidence type="ECO:0000256" key="5">
    <source>
        <dbReference type="ARBA" id="ARBA00022741"/>
    </source>
</evidence>
<dbReference type="SMART" id="SM00382">
    <property type="entry name" value="AAA"/>
    <property type="match status" value="2"/>
</dbReference>
<name>A0A1J5Q003_9ZZZZ</name>
<evidence type="ECO:0000256" key="7">
    <source>
        <dbReference type="ARBA" id="ARBA00023747"/>
    </source>
</evidence>
<dbReference type="PANTHER" id="PTHR43790:SF2">
    <property type="entry name" value="AUTOINDUCER 2 IMPORT ATP-BINDING PROTEIN LSRA"/>
    <property type="match status" value="1"/>
</dbReference>
<dbReference type="InterPro" id="IPR027417">
    <property type="entry name" value="P-loop_NTPase"/>
</dbReference>
<protein>
    <recommendedName>
        <fullName evidence="4">Autoinducer 2 import ATP-binding protein LsrA</fullName>
        <ecNumber evidence="8">7.6.2.13</ecNumber>
    </recommendedName>
</protein>
<evidence type="ECO:0000256" key="2">
    <source>
        <dbReference type="ARBA" id="ARBA00009404"/>
    </source>
</evidence>
<accession>A0A1J5Q003</accession>
<keyword evidence="6 11" id="KW-0067">ATP-binding</keyword>
<dbReference type="AlphaFoldDB" id="A0A1J5Q003"/>
<comment type="function">
    <text evidence="7">Part of the ABC transporter complex LsrABCD involved in autoinducer 2 (AI-2) import. Responsible for energy coupling to the transport system.</text>
</comment>
<comment type="similarity">
    <text evidence="2">Belongs to the ABC transporter superfamily. AI-2 autoinducer porter (TC 3.A.1.2.8) family.</text>
</comment>
<dbReference type="GO" id="GO:0005524">
    <property type="term" value="F:ATP binding"/>
    <property type="evidence" value="ECO:0007669"/>
    <property type="project" value="UniProtKB-KW"/>
</dbReference>
<comment type="subunit">
    <text evidence="3">The complex is composed of two ATP-binding proteins (LsrA), two transmembrane proteins (LsrC and LsrD) and a solute-binding protein (LsrB).</text>
</comment>
<dbReference type="GO" id="GO:0005886">
    <property type="term" value="C:plasma membrane"/>
    <property type="evidence" value="ECO:0007669"/>
    <property type="project" value="UniProtKB-SubCell"/>
</dbReference>
<keyword evidence="5" id="KW-0547">Nucleotide-binding</keyword>
<dbReference type="EC" id="7.6.2.13" evidence="8"/>
<evidence type="ECO:0000256" key="4">
    <source>
        <dbReference type="ARBA" id="ARBA00019459"/>
    </source>
</evidence>
<dbReference type="CDD" id="cd03215">
    <property type="entry name" value="ABC_Carb_Monos_II"/>
    <property type="match status" value="1"/>
</dbReference>
<keyword evidence="11" id="KW-0378">Hydrolase</keyword>
<dbReference type="PROSITE" id="PS50893">
    <property type="entry name" value="ABC_TRANSPORTER_2"/>
    <property type="match status" value="2"/>
</dbReference>
<evidence type="ECO:0000256" key="6">
    <source>
        <dbReference type="ARBA" id="ARBA00022840"/>
    </source>
</evidence>
<dbReference type="SUPFAM" id="SSF52540">
    <property type="entry name" value="P-loop containing nucleoside triphosphate hydrolases"/>
    <property type="match status" value="2"/>
</dbReference>
<dbReference type="Pfam" id="PF00005">
    <property type="entry name" value="ABC_tran"/>
    <property type="match status" value="2"/>
</dbReference>
<evidence type="ECO:0000313" key="11">
    <source>
        <dbReference type="EMBL" id="OIQ77006.1"/>
    </source>
</evidence>
<dbReference type="EMBL" id="MLJW01001719">
    <property type="protein sequence ID" value="OIQ77006.1"/>
    <property type="molecule type" value="Genomic_DNA"/>
</dbReference>
<sequence>MSTALVVQDMTKSFGANNVLRGVSIDIAAGEVLALMGANGAGKSTLIKILSGAYSEYGGVILIDGEPVLINSPLDSKAYGIETVYQKIDDGIIAGLSVAENLLFEQIARREISGFASLKSLLPRAREVAHALSLEWDDATLRKDVFELGIADKQLLILARALSRKPRLLILDEPTSALSQVESKRLFEVVQHLRESGVAILYVSHRLGEIDALADRVVVLRDGKIRSEQSPPFKWDQALKDMLGEEVMRELQTISERRGDATILSCRNILLFAEGQPFDIDIRQGEVTGVIGLLGSGKSELARGIFGAEPFVSGEMLLSGQPYIPKYPGDAVIRDVFLVSEDRGAEAILDDWSIANTSTLPFLSSISRRGLLNFTAEEEAGESVIKDFGVVAHSGKATLDSLSGGNQQKMIVGRWLRRLPKLLLLDEPFRGVDIGARRDISRRIRELSQKNAAVVVFSSDIDEILEVADRICVLVEGSVRLDKYSTETTHDEIVQKMSEVV</sequence>
<proteinExistence type="inferred from homology"/>
<gene>
    <name evidence="11" type="primary">rbsA_6</name>
    <name evidence="11" type="ORF">GALL_413040</name>
</gene>
<dbReference type="InterPro" id="IPR003439">
    <property type="entry name" value="ABC_transporter-like_ATP-bd"/>
</dbReference>
<dbReference type="Gene3D" id="3.40.50.300">
    <property type="entry name" value="P-loop containing nucleotide triphosphate hydrolases"/>
    <property type="match status" value="2"/>
</dbReference>
<reference evidence="11" key="1">
    <citation type="submission" date="2016-10" db="EMBL/GenBank/DDBJ databases">
        <title>Sequence of Gallionella enrichment culture.</title>
        <authorList>
            <person name="Poehlein A."/>
            <person name="Muehling M."/>
            <person name="Daniel R."/>
        </authorList>
    </citation>
    <scope>NUCLEOTIDE SEQUENCE</scope>
</reference>
<feature type="domain" description="ABC transporter" evidence="10">
    <location>
        <begin position="249"/>
        <end position="501"/>
    </location>
</feature>
<comment type="subcellular location">
    <subcellularLocation>
        <location evidence="1">Cell inner membrane</location>
        <topology evidence="1">Peripheral membrane protein</topology>
    </subcellularLocation>
</comment>
<feature type="domain" description="ABC transporter" evidence="10">
    <location>
        <begin position="5"/>
        <end position="247"/>
    </location>
</feature>
<dbReference type="InterPro" id="IPR017871">
    <property type="entry name" value="ABC_transporter-like_CS"/>
</dbReference>
<dbReference type="CDD" id="cd03216">
    <property type="entry name" value="ABC_Carb_Monos_I"/>
    <property type="match status" value="1"/>
</dbReference>
<comment type="catalytic activity">
    <reaction evidence="9">
        <text>ATP + H2O + (2R,4S)-2-methyl-2,3,3,4-tetrahydroxytetrahydrofuran-[AI-2-binding protein]Side 1 = ADP + phosphate + (2R,4S)-2-methyl-2,3,3,4-tetrahydroxytetrahydrofuranSide 2 + [AI-2-binding protein]Side 1.</text>
        <dbReference type="EC" id="7.6.2.13"/>
    </reaction>
</comment>
<dbReference type="InterPro" id="IPR050107">
    <property type="entry name" value="ABC_carbohydrate_import_ATPase"/>
</dbReference>
<evidence type="ECO:0000256" key="9">
    <source>
        <dbReference type="ARBA" id="ARBA00034076"/>
    </source>
</evidence>
<evidence type="ECO:0000256" key="8">
    <source>
        <dbReference type="ARBA" id="ARBA00023798"/>
    </source>
</evidence>
<dbReference type="PROSITE" id="PS00211">
    <property type="entry name" value="ABC_TRANSPORTER_1"/>
    <property type="match status" value="1"/>
</dbReference>
<evidence type="ECO:0000256" key="1">
    <source>
        <dbReference type="ARBA" id="ARBA00004417"/>
    </source>
</evidence>
<evidence type="ECO:0000256" key="3">
    <source>
        <dbReference type="ARBA" id="ARBA00011262"/>
    </source>
</evidence>
<comment type="caution">
    <text evidence="11">The sequence shown here is derived from an EMBL/GenBank/DDBJ whole genome shotgun (WGS) entry which is preliminary data.</text>
</comment>
<organism evidence="11">
    <name type="scientific">mine drainage metagenome</name>
    <dbReference type="NCBI Taxonomy" id="410659"/>
    <lineage>
        <taxon>unclassified sequences</taxon>
        <taxon>metagenomes</taxon>
        <taxon>ecological metagenomes</taxon>
    </lineage>
</organism>
<dbReference type="InterPro" id="IPR003593">
    <property type="entry name" value="AAA+_ATPase"/>
</dbReference>
<dbReference type="GO" id="GO:0016887">
    <property type="term" value="F:ATP hydrolysis activity"/>
    <property type="evidence" value="ECO:0007669"/>
    <property type="project" value="InterPro"/>
</dbReference>
<evidence type="ECO:0000259" key="10">
    <source>
        <dbReference type="PROSITE" id="PS50893"/>
    </source>
</evidence>